<sequence>MYPPFCSDTGSGMDTPESRLAADDASRNSQVDLPFSSDNLGRERLEPLTLSTSPTYPPHQIVPSTQRLNTLLHIPHAVANQLSRVGVASELGGQENLSPLLLMQTAEGQTATAWARAANTSLQEPSALTAKAPLVDPNPVTPSSTSGSSDNTPFSTSSSRATQVQFSVETENHELQPHRTARQATSVSAESFFPINIDEATEPLLWPRTPLGASGFRLLKDTLVIIRFLYLHLLLRLPYVYHSRAVPSLLHANLILERTTQGDLLDHDDVEINWTIDPALHRAYKRHKGSWEVFIDSLLRDWKTFNIISGLLLSGVLTVLQLEGASSDPVTRYFAFWSLISALLRQLHGPRKYNSRRKTGFGMSGLCYPCLLFGLPGQSLRIFVASCLSCGVYDHQADQAPSLPKSDQPQKQHYGSQLDKSWINRIKGELEKQQANRNQPGPEPSPPVRVREVIPPTPPQNRAPRLPTLSLDSIPIPASESPRRIDSDEIS</sequence>
<feature type="region of interest" description="Disordered" evidence="1">
    <location>
        <begin position="428"/>
        <end position="491"/>
    </location>
</feature>
<evidence type="ECO:0000313" key="3">
    <source>
        <dbReference type="Proteomes" id="UP001213000"/>
    </source>
</evidence>
<protein>
    <submittedName>
        <fullName evidence="2">Uncharacterized protein</fullName>
    </submittedName>
</protein>
<dbReference type="Proteomes" id="UP001213000">
    <property type="component" value="Unassembled WGS sequence"/>
</dbReference>
<feature type="compositionally biased region" description="Polar residues" evidence="1">
    <location>
        <begin position="405"/>
        <end position="418"/>
    </location>
</feature>
<accession>A0AAD5VTN3</accession>
<feature type="compositionally biased region" description="Polar residues" evidence="1">
    <location>
        <begin position="27"/>
        <end position="39"/>
    </location>
</feature>
<feature type="compositionally biased region" description="Low complexity" evidence="1">
    <location>
        <begin position="146"/>
        <end position="159"/>
    </location>
</feature>
<comment type="caution">
    <text evidence="2">The sequence shown here is derived from an EMBL/GenBank/DDBJ whole genome shotgun (WGS) entry which is preliminary data.</text>
</comment>
<evidence type="ECO:0000256" key="1">
    <source>
        <dbReference type="SAM" id="MobiDB-lite"/>
    </source>
</evidence>
<proteinExistence type="predicted"/>
<feature type="region of interest" description="Disordered" evidence="1">
    <location>
        <begin position="1"/>
        <end position="42"/>
    </location>
</feature>
<dbReference type="EMBL" id="JANIEX010000287">
    <property type="protein sequence ID" value="KAJ3569453.1"/>
    <property type="molecule type" value="Genomic_DNA"/>
</dbReference>
<keyword evidence="3" id="KW-1185">Reference proteome</keyword>
<evidence type="ECO:0000313" key="2">
    <source>
        <dbReference type="EMBL" id="KAJ3569453.1"/>
    </source>
</evidence>
<gene>
    <name evidence="2" type="ORF">NP233_g5035</name>
</gene>
<feature type="region of interest" description="Disordered" evidence="1">
    <location>
        <begin position="399"/>
        <end position="418"/>
    </location>
</feature>
<dbReference type="AlphaFoldDB" id="A0AAD5VTN3"/>
<reference evidence="2" key="1">
    <citation type="submission" date="2022-07" db="EMBL/GenBank/DDBJ databases">
        <title>Genome Sequence of Leucocoprinus birnbaumii.</title>
        <authorList>
            <person name="Buettner E."/>
        </authorList>
    </citation>
    <scope>NUCLEOTIDE SEQUENCE</scope>
    <source>
        <strain evidence="2">VT141</strain>
    </source>
</reference>
<feature type="region of interest" description="Disordered" evidence="1">
    <location>
        <begin position="129"/>
        <end position="163"/>
    </location>
</feature>
<feature type="compositionally biased region" description="Basic and acidic residues" evidence="1">
    <location>
        <begin position="481"/>
        <end position="491"/>
    </location>
</feature>
<name>A0AAD5VTN3_9AGAR</name>
<feature type="compositionally biased region" description="Basic and acidic residues" evidence="1">
    <location>
        <begin position="16"/>
        <end position="26"/>
    </location>
</feature>
<organism evidence="2 3">
    <name type="scientific">Leucocoprinus birnbaumii</name>
    <dbReference type="NCBI Taxonomy" id="56174"/>
    <lineage>
        <taxon>Eukaryota</taxon>
        <taxon>Fungi</taxon>
        <taxon>Dikarya</taxon>
        <taxon>Basidiomycota</taxon>
        <taxon>Agaricomycotina</taxon>
        <taxon>Agaricomycetes</taxon>
        <taxon>Agaricomycetidae</taxon>
        <taxon>Agaricales</taxon>
        <taxon>Agaricineae</taxon>
        <taxon>Agaricaceae</taxon>
        <taxon>Leucocoprinus</taxon>
    </lineage>
</organism>